<evidence type="ECO:0000256" key="7">
    <source>
        <dbReference type="ARBA" id="ARBA00023029"/>
    </source>
</evidence>
<accession>A0A937XE56</accession>
<feature type="region of interest" description="Interaction with DNA" evidence="10">
    <location>
        <begin position="263"/>
        <end position="268"/>
    </location>
</feature>
<dbReference type="InterPro" id="IPR023405">
    <property type="entry name" value="Topo_IA_core_domain"/>
</dbReference>
<protein>
    <recommendedName>
        <fullName evidence="10">DNA topoisomerase 1</fullName>
        <ecNumber evidence="10">5.6.2.1</ecNumber>
    </recommendedName>
    <alternativeName>
        <fullName evidence="10">DNA topoisomerase I</fullName>
    </alternativeName>
</protein>
<feature type="site" description="Interaction with DNA" evidence="10">
    <location>
        <position position="416"/>
    </location>
</feature>
<dbReference type="HAMAP" id="MF_00952">
    <property type="entry name" value="Topoisom_1_prok"/>
    <property type="match status" value="1"/>
</dbReference>
<dbReference type="InterPro" id="IPR028612">
    <property type="entry name" value="Topoisom_1_IA"/>
</dbReference>
<evidence type="ECO:0000256" key="9">
    <source>
        <dbReference type="ARBA" id="ARBA00023235"/>
    </source>
</evidence>
<evidence type="ECO:0000256" key="1">
    <source>
        <dbReference type="ARBA" id="ARBA00000213"/>
    </source>
</evidence>
<evidence type="ECO:0000259" key="13">
    <source>
        <dbReference type="PROSITE" id="PS52039"/>
    </source>
</evidence>
<comment type="caution">
    <text evidence="14">The sequence shown here is derived from an EMBL/GenBank/DDBJ whole genome shotgun (WGS) entry which is preliminary data.</text>
</comment>
<keyword evidence="8 10" id="KW-0238">DNA-binding</keyword>
<dbReference type="SMART" id="SM00493">
    <property type="entry name" value="TOPRIM"/>
    <property type="match status" value="1"/>
</dbReference>
<dbReference type="NCBIfam" id="TIGR01051">
    <property type="entry name" value="topA_bact"/>
    <property type="match status" value="1"/>
</dbReference>
<dbReference type="Pfam" id="PF01751">
    <property type="entry name" value="Toprim"/>
    <property type="match status" value="1"/>
</dbReference>
<dbReference type="GO" id="GO:0003677">
    <property type="term" value="F:DNA binding"/>
    <property type="evidence" value="ECO:0007669"/>
    <property type="project" value="UniProtKB-KW"/>
</dbReference>
<keyword evidence="9 10" id="KW-0413">Isomerase</keyword>
<name>A0A937XE56_UNCW3</name>
<dbReference type="InterPro" id="IPR003602">
    <property type="entry name" value="Topo_IA_DNA-bd_dom"/>
</dbReference>
<keyword evidence="3" id="KW-0479">Metal-binding</keyword>
<comment type="function">
    <text evidence="10">Releases the supercoiling and torsional tension of DNA, which is introduced during the DNA replication and transcription, by transiently cleaving and rejoining one strand of the DNA duplex. Introduces a single-strand break via transesterification at a target site in duplex DNA. The scissile phosphodiester is attacked by the catalytic tyrosine of the enzyme, resulting in the formation of a DNA-(5'-phosphotyrosyl)-enzyme intermediate and the expulsion of a 3'-OH DNA strand. The free DNA strand then undergoes passage around the unbroken strand, thus removing DNA supercoils. Finally, in the religation step, the DNA 3'-OH attacks the covalent intermediate to expel the active-site tyrosine and restore the DNA phosphodiester backbone.</text>
</comment>
<feature type="site" description="Interaction with DNA" evidence="10">
    <location>
        <position position="618"/>
    </location>
</feature>
<dbReference type="PRINTS" id="PR00417">
    <property type="entry name" value="PRTPISMRASEI"/>
</dbReference>
<evidence type="ECO:0000313" key="14">
    <source>
        <dbReference type="EMBL" id="MBM3332060.1"/>
    </source>
</evidence>
<evidence type="ECO:0000256" key="2">
    <source>
        <dbReference type="ARBA" id="ARBA00009446"/>
    </source>
</evidence>
<evidence type="ECO:0000256" key="8">
    <source>
        <dbReference type="ARBA" id="ARBA00023125"/>
    </source>
</evidence>
<dbReference type="InterPro" id="IPR013497">
    <property type="entry name" value="Topo_IA_cen"/>
</dbReference>
<feature type="compositionally biased region" description="Basic and acidic residues" evidence="11">
    <location>
        <begin position="21"/>
        <end position="30"/>
    </location>
</feature>
<feature type="site" description="Interaction with DNA" evidence="10">
    <location>
        <position position="240"/>
    </location>
</feature>
<dbReference type="InterPro" id="IPR013824">
    <property type="entry name" value="Topo_IA_cen_sub1"/>
</dbReference>
<comment type="subunit">
    <text evidence="10">Monomer.</text>
</comment>
<evidence type="ECO:0000256" key="6">
    <source>
        <dbReference type="ARBA" id="ARBA00022842"/>
    </source>
</evidence>
<dbReference type="Gene3D" id="3.40.50.140">
    <property type="match status" value="1"/>
</dbReference>
<dbReference type="GO" id="GO:0006265">
    <property type="term" value="P:DNA topological change"/>
    <property type="evidence" value="ECO:0007669"/>
    <property type="project" value="UniProtKB-UniRule"/>
</dbReference>
<sequence>MPRKARRTPPNAPRRKVRAVAVKDKPHSDEAATTTTRPKSEARNRRPEARGPGEVRSRKPKAKGQNQDTRVRAKAEGRSQKAEVRSADARKPGTGRDLLIVESPTKARTIGRLLAGKMHVLSSRGHIADLPKSRLGVDVGHEFAPEYIRIRGKAPVINELKAAARTAKSIFIATDPDREGEAIAYSVAFEIGGTGDGRPETGVPVKRVLIFEITPKGLKEAMAAPGEIDMKKVDSHRARRVLDRLVGYQVSPLLWKIVRGGLSAGRVQTVALRMLVDREREIQAFKPEEFWTIKALFEKNSDRGIEGVRERVAEPGGGATFEAQLAKIGGEDCKIRSAAEMEAVKQGCAAARFAVAEVKTRDRARRPLPPFITATMQQDAVQRLSFPARKAMSVAQQLFEGIDMEKETAGLITYPRTDSFRVADTFVRDTRQFVADSFGPEFLPEKPRHYPDKKGAQGAHEAIRPTRIERTPDSVKRFLTPEQFRLYDLIYRRFLASQMADAVYSLVEAQIIGKAERRTTNAEGQNAGLESGEYLFKAEALKCKFSGFERIYGEPEKEKTLPALAPAEPLAMKEFRPEQKFTQPPARYTEATLIKRLETNSIGRPSTYATIVSTLFDRTYAERREGRLFPTELGTIVCDVLVPRFSDIFELGFTREMEKELDLVEEGAEKWQEVIGRFYRPFKQDLDKVADGAADIKQDLSRELEEKCPECGANLAERWGRFGKFIACSTYPQCKYIKKEKPKLLDEKCPQCGKPLVERSGRFGPFKACSGYPECRYIKKEEPGPDLKPGEPCPRCGKPLAEKRGRFGVFVACTGYPDCRFMVRGKRPEPKVLEEKCPQCGKNLVERKGRFGPFIACPGYPKCKYIKKEKGKGEMNKAVQTEEA</sequence>
<keyword evidence="4" id="KW-0863">Zinc-finger</keyword>
<gene>
    <name evidence="10 14" type="primary">topA</name>
    <name evidence="14" type="ORF">FJY68_09465</name>
</gene>
<keyword evidence="5" id="KW-0862">Zinc</keyword>
<feature type="active site" description="O-(5'-phospho-DNA)-tyrosine intermediate" evidence="10">
    <location>
        <position position="414"/>
    </location>
</feature>
<comment type="catalytic activity">
    <reaction evidence="1 10">
        <text>ATP-independent breakage of single-stranded DNA, followed by passage and rejoining.</text>
        <dbReference type="EC" id="5.6.2.1"/>
    </reaction>
</comment>
<evidence type="ECO:0000256" key="5">
    <source>
        <dbReference type="ARBA" id="ARBA00022833"/>
    </source>
</evidence>
<feature type="site" description="Interaction with DNA" evidence="10">
    <location>
        <position position="243"/>
    </location>
</feature>
<feature type="compositionally biased region" description="Basic and acidic residues" evidence="11">
    <location>
        <begin position="38"/>
        <end position="57"/>
    </location>
</feature>
<evidence type="ECO:0000256" key="11">
    <source>
        <dbReference type="SAM" id="MobiDB-lite"/>
    </source>
</evidence>
<feature type="compositionally biased region" description="Basic and acidic residues" evidence="11">
    <location>
        <begin position="69"/>
        <end position="91"/>
    </location>
</feature>
<dbReference type="PROSITE" id="PS52039">
    <property type="entry name" value="TOPO_IA_2"/>
    <property type="match status" value="1"/>
</dbReference>
<dbReference type="GO" id="GO:0008270">
    <property type="term" value="F:zinc ion binding"/>
    <property type="evidence" value="ECO:0007669"/>
    <property type="project" value="UniProtKB-KW"/>
</dbReference>
<evidence type="ECO:0000259" key="12">
    <source>
        <dbReference type="PROSITE" id="PS50880"/>
    </source>
</evidence>
<dbReference type="CDD" id="cd00186">
    <property type="entry name" value="TOP1Ac"/>
    <property type="match status" value="1"/>
</dbReference>
<dbReference type="EC" id="5.6.2.1" evidence="10"/>
<dbReference type="Gene3D" id="1.10.460.10">
    <property type="entry name" value="Topoisomerase I, domain 2"/>
    <property type="match status" value="1"/>
</dbReference>
<dbReference type="Proteomes" id="UP000779900">
    <property type="component" value="Unassembled WGS sequence"/>
</dbReference>
<dbReference type="Gene3D" id="1.10.290.10">
    <property type="entry name" value="Topoisomerase I, domain 4"/>
    <property type="match status" value="1"/>
</dbReference>
<comment type="similarity">
    <text evidence="2 10">Belongs to the type IA topoisomerase family.</text>
</comment>
<dbReference type="Pfam" id="PF01396">
    <property type="entry name" value="Zn_ribbon_Top1"/>
    <property type="match status" value="4"/>
</dbReference>
<feature type="site" description="Interaction with DNA" evidence="10">
    <location>
        <position position="248"/>
    </location>
</feature>
<evidence type="ECO:0000256" key="3">
    <source>
        <dbReference type="ARBA" id="ARBA00022723"/>
    </source>
</evidence>
<feature type="site" description="Interaction with DNA" evidence="10">
    <location>
        <position position="126"/>
    </location>
</feature>
<dbReference type="PROSITE" id="PS50880">
    <property type="entry name" value="TOPRIM"/>
    <property type="match status" value="1"/>
</dbReference>
<evidence type="ECO:0000256" key="4">
    <source>
        <dbReference type="ARBA" id="ARBA00022771"/>
    </source>
</evidence>
<keyword evidence="7 10" id="KW-0799">Topoisomerase</keyword>
<feature type="compositionally biased region" description="Basic residues" evidence="11">
    <location>
        <begin position="1"/>
        <end position="18"/>
    </location>
</feature>
<feature type="domain" description="Toprim" evidence="12">
    <location>
        <begin position="96"/>
        <end position="213"/>
    </location>
</feature>
<dbReference type="Gene3D" id="2.70.20.10">
    <property type="entry name" value="Topoisomerase I, domain 3"/>
    <property type="match status" value="1"/>
</dbReference>
<evidence type="ECO:0000313" key="15">
    <source>
        <dbReference type="Proteomes" id="UP000779900"/>
    </source>
</evidence>
<feature type="domain" description="Topo IA-type catalytic" evidence="13">
    <location>
        <begin position="229"/>
        <end position="686"/>
    </location>
</feature>
<reference evidence="14" key="1">
    <citation type="submission" date="2019-03" db="EMBL/GenBank/DDBJ databases">
        <title>Lake Tanganyika Metagenome-Assembled Genomes (MAGs).</title>
        <authorList>
            <person name="Tran P."/>
        </authorList>
    </citation>
    <scope>NUCLEOTIDE SEQUENCE</scope>
    <source>
        <strain evidence="14">K_DeepCast_150m_m2_040</strain>
    </source>
</reference>
<dbReference type="InterPro" id="IPR013825">
    <property type="entry name" value="Topo_IA_cen_sub2"/>
</dbReference>
<dbReference type="AlphaFoldDB" id="A0A937XE56"/>
<dbReference type="InterPro" id="IPR003601">
    <property type="entry name" value="Topo_IA_2"/>
</dbReference>
<dbReference type="SMART" id="SM00436">
    <property type="entry name" value="TOP1Bc"/>
    <property type="match status" value="1"/>
</dbReference>
<dbReference type="Pfam" id="PF01131">
    <property type="entry name" value="Topoisom_bac"/>
    <property type="match status" value="1"/>
</dbReference>
<organism evidence="14 15">
    <name type="scientific">candidate division WOR-3 bacterium</name>
    <dbReference type="NCBI Taxonomy" id="2052148"/>
    <lineage>
        <taxon>Bacteria</taxon>
        <taxon>Bacteria division WOR-3</taxon>
    </lineage>
</organism>
<dbReference type="InterPro" id="IPR000380">
    <property type="entry name" value="Topo_IA"/>
</dbReference>
<dbReference type="EMBL" id="VGIR01000058">
    <property type="protein sequence ID" value="MBM3332060.1"/>
    <property type="molecule type" value="Genomic_DNA"/>
</dbReference>
<dbReference type="InterPro" id="IPR006171">
    <property type="entry name" value="TOPRIM_dom"/>
</dbReference>
<dbReference type="PANTHER" id="PTHR42785">
    <property type="entry name" value="DNA TOPOISOMERASE, TYPE IA, CORE"/>
    <property type="match status" value="1"/>
</dbReference>
<dbReference type="InterPro" id="IPR005733">
    <property type="entry name" value="TopoI_bac-type"/>
</dbReference>
<feature type="site" description="Interaction with DNA" evidence="10">
    <location>
        <position position="239"/>
    </location>
</feature>
<dbReference type="SMART" id="SM00437">
    <property type="entry name" value="TOP1Ac"/>
    <property type="match status" value="1"/>
</dbReference>
<feature type="site" description="Interaction with DNA" evidence="10">
    <location>
        <position position="255"/>
    </location>
</feature>
<proteinExistence type="inferred from homology"/>
<dbReference type="PANTHER" id="PTHR42785:SF1">
    <property type="entry name" value="DNA TOPOISOMERASE"/>
    <property type="match status" value="1"/>
</dbReference>
<feature type="region of interest" description="Disordered" evidence="11">
    <location>
        <begin position="1"/>
        <end position="91"/>
    </location>
</feature>
<keyword evidence="6" id="KW-0460">Magnesium</keyword>
<evidence type="ECO:0000256" key="10">
    <source>
        <dbReference type="HAMAP-Rule" id="MF_00952"/>
    </source>
</evidence>
<dbReference type="Gene3D" id="3.30.65.10">
    <property type="entry name" value="Bacterial Topoisomerase I, domain 1"/>
    <property type="match status" value="4"/>
</dbReference>
<dbReference type="InterPro" id="IPR013826">
    <property type="entry name" value="Topo_IA_cen_sub3"/>
</dbReference>
<dbReference type="InterPro" id="IPR013498">
    <property type="entry name" value="Topo_IA_Znf"/>
</dbReference>
<dbReference type="GO" id="GO:0003917">
    <property type="term" value="F:DNA topoisomerase type I (single strand cut, ATP-independent) activity"/>
    <property type="evidence" value="ECO:0007669"/>
    <property type="project" value="UniProtKB-UniRule"/>
</dbReference>
<dbReference type="SUPFAM" id="SSF56712">
    <property type="entry name" value="Prokaryotic type I DNA topoisomerase"/>
    <property type="match status" value="1"/>
</dbReference>
<dbReference type="GO" id="GO:0005694">
    <property type="term" value="C:chromosome"/>
    <property type="evidence" value="ECO:0007669"/>
    <property type="project" value="InterPro"/>
</dbReference>
<dbReference type="SUPFAM" id="SSF57783">
    <property type="entry name" value="Zinc beta-ribbon"/>
    <property type="match status" value="4"/>
</dbReference>